<evidence type="ECO:0000313" key="1">
    <source>
        <dbReference type="EMBL" id="GAG84134.1"/>
    </source>
</evidence>
<sequence length="107" mass="12440">MNNSSIPSALTAIKKEYEDIYVIVSPPRCSSTAFARVFWEQPTIRYYCHEPFEGMYFTGKGLDDVIDNMQNPLDVRDIKSYSRGVHGRSLVIKEMPYQEVNFYMNLD</sequence>
<gene>
    <name evidence="1" type="ORF">S01H4_26345</name>
</gene>
<comment type="caution">
    <text evidence="1">The sequence shown here is derived from an EMBL/GenBank/DDBJ whole genome shotgun (WGS) entry which is preliminary data.</text>
</comment>
<dbReference type="EMBL" id="BART01012692">
    <property type="protein sequence ID" value="GAG84134.1"/>
    <property type="molecule type" value="Genomic_DNA"/>
</dbReference>
<reference evidence="1" key="1">
    <citation type="journal article" date="2014" name="Front. Microbiol.">
        <title>High frequency of phylogenetically diverse reductive dehalogenase-homologous genes in deep subseafloor sedimentary metagenomes.</title>
        <authorList>
            <person name="Kawai M."/>
            <person name="Futagami T."/>
            <person name="Toyoda A."/>
            <person name="Takaki Y."/>
            <person name="Nishi S."/>
            <person name="Hori S."/>
            <person name="Arai W."/>
            <person name="Tsubouchi T."/>
            <person name="Morono Y."/>
            <person name="Uchiyama I."/>
            <person name="Ito T."/>
            <person name="Fujiyama A."/>
            <person name="Inagaki F."/>
            <person name="Takami H."/>
        </authorList>
    </citation>
    <scope>NUCLEOTIDE SEQUENCE</scope>
    <source>
        <strain evidence="1">Expedition CK06-06</strain>
    </source>
</reference>
<proteinExistence type="predicted"/>
<protein>
    <submittedName>
        <fullName evidence="1">Uncharacterized protein</fullName>
    </submittedName>
</protein>
<name>X1AN98_9ZZZZ</name>
<accession>X1AN98</accession>
<dbReference type="AlphaFoldDB" id="X1AN98"/>
<organism evidence="1">
    <name type="scientific">marine sediment metagenome</name>
    <dbReference type="NCBI Taxonomy" id="412755"/>
    <lineage>
        <taxon>unclassified sequences</taxon>
        <taxon>metagenomes</taxon>
        <taxon>ecological metagenomes</taxon>
    </lineage>
</organism>